<dbReference type="Proteomes" id="UP001214628">
    <property type="component" value="Chromosome 1"/>
</dbReference>
<dbReference type="Gene3D" id="2.40.30.30">
    <property type="entry name" value="Riboflavin kinase-like"/>
    <property type="match status" value="1"/>
</dbReference>
<comment type="function">
    <text evidence="1">Catalyzes the phosphorylation of riboflavin (vitamin B2) to form flavin mononucleotide (FMN) coenzyme.</text>
</comment>
<dbReference type="PANTHER" id="PTHR22749">
    <property type="entry name" value="RIBOFLAVIN KINASE/FMN ADENYLYLTRANSFERASE"/>
    <property type="match status" value="1"/>
</dbReference>
<evidence type="ECO:0000259" key="12">
    <source>
        <dbReference type="SMART" id="SM00904"/>
    </source>
</evidence>
<feature type="domain" description="Riboflavin kinase" evidence="12">
    <location>
        <begin position="19"/>
        <end position="170"/>
    </location>
</feature>
<evidence type="ECO:0000256" key="9">
    <source>
        <dbReference type="ARBA" id="ARBA00022741"/>
    </source>
</evidence>
<dbReference type="PANTHER" id="PTHR22749:SF6">
    <property type="entry name" value="RIBOFLAVIN KINASE"/>
    <property type="match status" value="1"/>
</dbReference>
<dbReference type="InterPro" id="IPR023465">
    <property type="entry name" value="Riboflavin_kinase_dom_sf"/>
</dbReference>
<dbReference type="InterPro" id="IPR023468">
    <property type="entry name" value="Riboflavin_kinase"/>
</dbReference>
<dbReference type="SUPFAM" id="SSF82114">
    <property type="entry name" value="Riboflavin kinase-like"/>
    <property type="match status" value="1"/>
</dbReference>
<dbReference type="GO" id="GO:0009231">
    <property type="term" value="P:riboflavin biosynthetic process"/>
    <property type="evidence" value="ECO:0007669"/>
    <property type="project" value="InterPro"/>
</dbReference>
<evidence type="ECO:0000313" key="13">
    <source>
        <dbReference type="EMBL" id="WFD41523.1"/>
    </source>
</evidence>
<evidence type="ECO:0000256" key="11">
    <source>
        <dbReference type="ARBA" id="ARBA00029960"/>
    </source>
</evidence>
<dbReference type="EMBL" id="CP118375">
    <property type="protein sequence ID" value="WFD41523.1"/>
    <property type="molecule type" value="Genomic_DNA"/>
</dbReference>
<evidence type="ECO:0000256" key="10">
    <source>
        <dbReference type="ARBA" id="ARBA00022840"/>
    </source>
</evidence>
<dbReference type="Pfam" id="PF01687">
    <property type="entry name" value="Flavokinase"/>
    <property type="match status" value="1"/>
</dbReference>
<evidence type="ECO:0000256" key="4">
    <source>
        <dbReference type="ARBA" id="ARBA00012105"/>
    </source>
</evidence>
<evidence type="ECO:0000256" key="3">
    <source>
        <dbReference type="ARBA" id="ARBA00010108"/>
    </source>
</evidence>
<keyword evidence="7" id="KW-0288">FMN</keyword>
<keyword evidence="6" id="KW-0285">Flavoprotein</keyword>
<dbReference type="GO" id="GO:0009398">
    <property type="term" value="P:FMN biosynthetic process"/>
    <property type="evidence" value="ECO:0007669"/>
    <property type="project" value="TreeGrafter"/>
</dbReference>
<evidence type="ECO:0000256" key="7">
    <source>
        <dbReference type="ARBA" id="ARBA00022643"/>
    </source>
</evidence>
<reference evidence="13" key="1">
    <citation type="submission" date="2023-02" db="EMBL/GenBank/DDBJ databases">
        <title>Mating type loci evolution in Malassezia.</title>
        <authorList>
            <person name="Coelho M.A."/>
        </authorList>
    </citation>
    <scope>NUCLEOTIDE SEQUENCE</scope>
    <source>
        <strain evidence="13">CBS 14136</strain>
    </source>
</reference>
<comment type="pathway">
    <text evidence="2">Cofactor biosynthesis; FMN biosynthesis; FMN from riboflavin (ATP route): step 1/1.</text>
</comment>
<protein>
    <recommendedName>
        <fullName evidence="5">Riboflavin kinase</fullName>
        <ecNumber evidence="4">2.7.1.26</ecNumber>
    </recommendedName>
    <alternativeName>
        <fullName evidence="11">Flavin mononucleotide kinase 1</fullName>
    </alternativeName>
</protein>
<evidence type="ECO:0000256" key="5">
    <source>
        <dbReference type="ARBA" id="ARBA00017394"/>
    </source>
</evidence>
<dbReference type="GO" id="GO:0005739">
    <property type="term" value="C:mitochondrion"/>
    <property type="evidence" value="ECO:0007669"/>
    <property type="project" value="TreeGrafter"/>
</dbReference>
<keyword evidence="10" id="KW-0067">ATP-binding</keyword>
<dbReference type="AlphaFoldDB" id="A0AAF0F2R6"/>
<evidence type="ECO:0000256" key="8">
    <source>
        <dbReference type="ARBA" id="ARBA00022679"/>
    </source>
</evidence>
<evidence type="ECO:0000256" key="2">
    <source>
        <dbReference type="ARBA" id="ARBA00005201"/>
    </source>
</evidence>
<dbReference type="EC" id="2.7.1.26" evidence="4"/>
<gene>
    <name evidence="13" type="primary">FMN1</name>
    <name evidence="13" type="ORF">MPSI1_000153</name>
</gene>
<sequence length="184" mass="20562">MASDGGAHRPLICGSETPQPPFPVYLQGHVEHGFGRGSKQLNCPTANLPIASLDDPRAELGVEKTGVYFGFAQVAWNSNASVNDSEREVYPMVMSIGWNPHFKNTKKTVEVHILHDYPDDFYGQDMRVVVLGYIRPEKQYDSLGMWCLLILDALINDIETDKRVGQASVQRTAYAAYRTDPIFT</sequence>
<keyword evidence="14" id="KW-1185">Reference proteome</keyword>
<accession>A0AAF0F2R6</accession>
<organism evidence="13 14">
    <name type="scientific">Malassezia psittaci</name>
    <dbReference type="NCBI Taxonomy" id="1821823"/>
    <lineage>
        <taxon>Eukaryota</taxon>
        <taxon>Fungi</taxon>
        <taxon>Dikarya</taxon>
        <taxon>Basidiomycota</taxon>
        <taxon>Ustilaginomycotina</taxon>
        <taxon>Malasseziomycetes</taxon>
        <taxon>Malasseziales</taxon>
        <taxon>Malasseziaceae</taxon>
        <taxon>Malassezia</taxon>
    </lineage>
</organism>
<keyword evidence="9" id="KW-0547">Nucleotide-binding</keyword>
<proteinExistence type="inferred from homology"/>
<keyword evidence="8 13" id="KW-0808">Transferase</keyword>
<evidence type="ECO:0000313" key="14">
    <source>
        <dbReference type="Proteomes" id="UP001214628"/>
    </source>
</evidence>
<name>A0AAF0F2R6_9BASI</name>
<evidence type="ECO:0000256" key="6">
    <source>
        <dbReference type="ARBA" id="ARBA00022630"/>
    </source>
</evidence>
<dbReference type="GO" id="GO:0008531">
    <property type="term" value="F:riboflavin kinase activity"/>
    <property type="evidence" value="ECO:0007669"/>
    <property type="project" value="UniProtKB-EC"/>
</dbReference>
<evidence type="ECO:0000256" key="1">
    <source>
        <dbReference type="ARBA" id="ARBA00003572"/>
    </source>
</evidence>
<comment type="similarity">
    <text evidence="3">Belongs to the flavokinase family.</text>
</comment>
<dbReference type="SMART" id="SM00904">
    <property type="entry name" value="Flavokinase"/>
    <property type="match status" value="1"/>
</dbReference>
<dbReference type="InterPro" id="IPR015865">
    <property type="entry name" value="Riboflavin_kinase_bac/euk"/>
</dbReference>
<keyword evidence="13" id="KW-0418">Kinase</keyword>
<dbReference type="GO" id="GO:0005524">
    <property type="term" value="F:ATP binding"/>
    <property type="evidence" value="ECO:0007669"/>
    <property type="project" value="UniProtKB-KW"/>
</dbReference>